<evidence type="ECO:0008006" key="7">
    <source>
        <dbReference type="Google" id="ProtNLM"/>
    </source>
</evidence>
<feature type="transmembrane region" description="Helical" evidence="2">
    <location>
        <begin position="6"/>
        <end position="25"/>
    </location>
</feature>
<feature type="transmembrane region" description="Helical" evidence="2">
    <location>
        <begin position="99"/>
        <end position="119"/>
    </location>
</feature>
<gene>
    <name evidence="3" type="ORF">DSM01_838</name>
    <name evidence="4" type="ORF">SAMN04487999_1544</name>
</gene>
<dbReference type="EMBL" id="QOVN01000002">
    <property type="protein sequence ID" value="RXG30089.1"/>
    <property type="molecule type" value="Genomic_DNA"/>
</dbReference>
<dbReference type="RefSeq" id="WP_072981968.1">
    <property type="nucleotide sequence ID" value="NZ_FQXT01000003.1"/>
</dbReference>
<feature type="transmembrane region" description="Helical" evidence="2">
    <location>
        <begin position="62"/>
        <end position="87"/>
    </location>
</feature>
<evidence type="ECO:0000313" key="4">
    <source>
        <dbReference type="EMBL" id="SHH99994.1"/>
    </source>
</evidence>
<reference evidence="4" key="1">
    <citation type="submission" date="2016-11" db="EMBL/GenBank/DDBJ databases">
        <authorList>
            <person name="Jaros S."/>
            <person name="Januszkiewicz K."/>
            <person name="Wedrychowicz H."/>
        </authorList>
    </citation>
    <scope>NUCLEOTIDE SEQUENCE [LARGE SCALE GENOMIC DNA]</scope>
    <source>
        <strain evidence="4">DSM 19859</strain>
    </source>
</reference>
<evidence type="ECO:0000313" key="5">
    <source>
        <dbReference type="Proteomes" id="UP000184240"/>
    </source>
</evidence>
<feature type="transmembrane region" description="Helical" evidence="2">
    <location>
        <begin position="264"/>
        <end position="284"/>
    </location>
</feature>
<dbReference type="PANTHER" id="PTHR36838:SF3">
    <property type="entry name" value="TRANSPORTER AUXIN EFFLUX CARRIER EC FAMILY"/>
    <property type="match status" value="1"/>
</dbReference>
<evidence type="ECO:0000313" key="6">
    <source>
        <dbReference type="Proteomes" id="UP000290037"/>
    </source>
</evidence>
<reference evidence="5" key="2">
    <citation type="submission" date="2016-11" db="EMBL/GenBank/DDBJ databases">
        <authorList>
            <person name="Varghese N."/>
            <person name="Submissions S."/>
        </authorList>
    </citation>
    <scope>NUCLEOTIDE SEQUENCE [LARGE SCALE GENOMIC DNA]</scope>
    <source>
        <strain evidence="5">DSM 19859</strain>
    </source>
</reference>
<protein>
    <recommendedName>
        <fullName evidence="7">Permease</fullName>
    </recommendedName>
</protein>
<reference evidence="3 6" key="3">
    <citation type="submission" date="2018-07" db="EMBL/GenBank/DDBJ databases">
        <title>Leeuwenhoekiella genomics.</title>
        <authorList>
            <person name="Tahon G."/>
            <person name="Willems A."/>
        </authorList>
    </citation>
    <scope>NUCLEOTIDE SEQUENCE [LARGE SCALE GENOMIC DNA]</scope>
    <source>
        <strain evidence="3 6">LMG 24856</strain>
    </source>
</reference>
<evidence type="ECO:0000256" key="2">
    <source>
        <dbReference type="SAM" id="Phobius"/>
    </source>
</evidence>
<feature type="transmembrane region" description="Helical" evidence="2">
    <location>
        <begin position="237"/>
        <end position="258"/>
    </location>
</feature>
<keyword evidence="2" id="KW-0472">Membrane</keyword>
<dbReference type="EMBL" id="FQXT01000003">
    <property type="protein sequence ID" value="SHH99994.1"/>
    <property type="molecule type" value="Genomic_DNA"/>
</dbReference>
<keyword evidence="1" id="KW-0813">Transport</keyword>
<proteinExistence type="predicted"/>
<dbReference type="AlphaFoldDB" id="A0A1M5XKE4"/>
<evidence type="ECO:0000256" key="1">
    <source>
        <dbReference type="ARBA" id="ARBA00022448"/>
    </source>
</evidence>
<organism evidence="4 5">
    <name type="scientific">Leeuwenhoekiella palythoae</name>
    <dbReference type="NCBI Taxonomy" id="573501"/>
    <lineage>
        <taxon>Bacteria</taxon>
        <taxon>Pseudomonadati</taxon>
        <taxon>Bacteroidota</taxon>
        <taxon>Flavobacteriia</taxon>
        <taxon>Flavobacteriales</taxon>
        <taxon>Flavobacteriaceae</taxon>
        <taxon>Leeuwenhoekiella</taxon>
    </lineage>
</organism>
<feature type="transmembrane region" description="Helical" evidence="2">
    <location>
        <begin position="169"/>
        <end position="191"/>
    </location>
</feature>
<keyword evidence="2" id="KW-1133">Transmembrane helix</keyword>
<sequence length="383" mass="41915">MDINLQKTLLFLLFIGIGILLKVKLKNKSELAGIKVIILNLALPATIFIALIGVNIEASLLLLPIIALLLNVVLFFATPLVFPLLGIKKGSPNYRTGQLLLSSLAPGLSCFPFILEYLGDSYLAKAAMADLGNKVFVLLVLYLVAMRWHYKTQEIENTSNRAKFKSLCIAMVSEPVNLFIIAALILLSFGFHMNNLPFIVSESLSRLSLLMTPLVLLFIGLSVKIKKRQFAQIISMLLLRAGIVVILGIALITAVQINVAQDRLLLLAFGLSACSFWPFAHIAAVDAQEKRVLNFKKTFNQNFAINILAVSFPLSVVLILGILSAGTLFASIKTMVLLAGILIASGLIYPAFMLVVKKKTIAQIQSLDTETGDSYKLKRVSEN</sequence>
<feature type="transmembrane region" description="Helical" evidence="2">
    <location>
        <begin position="203"/>
        <end position="225"/>
    </location>
</feature>
<accession>A0A1M5XKE4</accession>
<keyword evidence="2" id="KW-0812">Transmembrane</keyword>
<feature type="transmembrane region" description="Helical" evidence="2">
    <location>
        <begin position="131"/>
        <end position="148"/>
    </location>
</feature>
<dbReference type="Proteomes" id="UP000290037">
    <property type="component" value="Unassembled WGS sequence"/>
</dbReference>
<feature type="transmembrane region" description="Helical" evidence="2">
    <location>
        <begin position="305"/>
        <end position="329"/>
    </location>
</feature>
<name>A0A1M5XKE4_9FLAO</name>
<dbReference type="STRING" id="573501.SAMN04487999_1544"/>
<dbReference type="PANTHER" id="PTHR36838">
    <property type="entry name" value="AUXIN EFFLUX CARRIER FAMILY PROTEIN"/>
    <property type="match status" value="1"/>
</dbReference>
<dbReference type="OrthoDB" id="1490711at2"/>
<feature type="transmembrane region" description="Helical" evidence="2">
    <location>
        <begin position="37"/>
        <end position="56"/>
    </location>
</feature>
<evidence type="ECO:0000313" key="3">
    <source>
        <dbReference type="EMBL" id="RXG30089.1"/>
    </source>
</evidence>
<keyword evidence="6" id="KW-1185">Reference proteome</keyword>
<feature type="transmembrane region" description="Helical" evidence="2">
    <location>
        <begin position="335"/>
        <end position="356"/>
    </location>
</feature>
<dbReference type="Proteomes" id="UP000184240">
    <property type="component" value="Unassembled WGS sequence"/>
</dbReference>